<evidence type="ECO:0000256" key="1">
    <source>
        <dbReference type="SAM" id="MobiDB-lite"/>
    </source>
</evidence>
<feature type="compositionally biased region" description="Low complexity" evidence="1">
    <location>
        <begin position="146"/>
        <end position="168"/>
    </location>
</feature>
<dbReference type="EMBL" id="NSJV01000285">
    <property type="protein sequence ID" value="PAU48152.1"/>
    <property type="molecule type" value="Genomic_DNA"/>
</dbReference>
<reference evidence="2 3" key="1">
    <citation type="submission" date="2017-08" db="EMBL/GenBank/DDBJ databases">
        <title>Genome sequence of Streptomyces albireticuli NRRL B-1670.</title>
        <authorList>
            <person name="Graham D.E."/>
            <person name="Mahan K.M."/>
            <person name="Klingeman D.M."/>
            <person name="Hettich R.L."/>
            <person name="Parry R.J."/>
            <person name="Spain J.C."/>
        </authorList>
    </citation>
    <scope>NUCLEOTIDE SEQUENCE [LARGE SCALE GENOMIC DNA]</scope>
    <source>
        <strain evidence="2 3">NRRL B-1670</strain>
    </source>
</reference>
<comment type="caution">
    <text evidence="2">The sequence shown here is derived from an EMBL/GenBank/DDBJ whole genome shotgun (WGS) entry which is preliminary data.</text>
</comment>
<dbReference type="RefSeq" id="WP_095581444.1">
    <property type="nucleotide sequence ID" value="NZ_JAJQQQ010000008.1"/>
</dbReference>
<evidence type="ECO:0008006" key="4">
    <source>
        <dbReference type="Google" id="ProtNLM"/>
    </source>
</evidence>
<gene>
    <name evidence="2" type="ORF">CK936_14890</name>
</gene>
<feature type="region of interest" description="Disordered" evidence="1">
    <location>
        <begin position="66"/>
        <end position="168"/>
    </location>
</feature>
<feature type="compositionally biased region" description="Low complexity" evidence="1">
    <location>
        <begin position="85"/>
        <end position="113"/>
    </location>
</feature>
<organism evidence="2 3">
    <name type="scientific">Streptomyces albireticuli</name>
    <dbReference type="NCBI Taxonomy" id="1940"/>
    <lineage>
        <taxon>Bacteria</taxon>
        <taxon>Bacillati</taxon>
        <taxon>Actinomycetota</taxon>
        <taxon>Actinomycetes</taxon>
        <taxon>Kitasatosporales</taxon>
        <taxon>Streptomycetaceae</taxon>
        <taxon>Streptomyces</taxon>
    </lineage>
</organism>
<evidence type="ECO:0000313" key="2">
    <source>
        <dbReference type="EMBL" id="PAU48152.1"/>
    </source>
</evidence>
<protein>
    <recommendedName>
        <fullName evidence="4">Holin</fullName>
    </recommendedName>
</protein>
<feature type="compositionally biased region" description="Basic and acidic residues" evidence="1">
    <location>
        <begin position="124"/>
        <end position="137"/>
    </location>
</feature>
<dbReference type="AlphaFoldDB" id="A0A2A2DA16"/>
<proteinExistence type="predicted"/>
<keyword evidence="3" id="KW-1185">Reference proteome</keyword>
<evidence type="ECO:0000313" key="3">
    <source>
        <dbReference type="Proteomes" id="UP000218944"/>
    </source>
</evidence>
<dbReference type="Proteomes" id="UP000218944">
    <property type="component" value="Unassembled WGS sequence"/>
</dbReference>
<name>A0A2A2DA16_9ACTN</name>
<sequence length="168" mass="16833">MPKVLVDVLERTLAAYLTTFLGLLLADGFDLTDVSALKAAAIAAVPAALSVIKGAIGTRFGDRTSAAWLPGRKSSGGTGGKGTGKRTSGTSAASAKKAAGAKTPAKKTPAGRTPAKKTTTRKAAAKDARKAPVKDAETAPVKDAQTPPAAKAPAKKTSSPAPTEETPQ</sequence>
<accession>A0A2A2DA16</accession>